<organism evidence="2 3">
    <name type="scientific">Olpidium bornovanus</name>
    <dbReference type="NCBI Taxonomy" id="278681"/>
    <lineage>
        <taxon>Eukaryota</taxon>
        <taxon>Fungi</taxon>
        <taxon>Fungi incertae sedis</taxon>
        <taxon>Olpidiomycota</taxon>
        <taxon>Olpidiomycotina</taxon>
        <taxon>Olpidiomycetes</taxon>
        <taxon>Olpidiales</taxon>
        <taxon>Olpidiaceae</taxon>
        <taxon>Olpidium</taxon>
    </lineage>
</organism>
<dbReference type="EMBL" id="JAEFCI010013410">
    <property type="protein sequence ID" value="KAG5455419.1"/>
    <property type="molecule type" value="Genomic_DNA"/>
</dbReference>
<accession>A0A8H7ZLT2</accession>
<evidence type="ECO:0000313" key="3">
    <source>
        <dbReference type="Proteomes" id="UP000673691"/>
    </source>
</evidence>
<proteinExistence type="predicted"/>
<protein>
    <submittedName>
        <fullName evidence="2">Uncharacterized protein</fullName>
    </submittedName>
</protein>
<feature type="compositionally biased region" description="Polar residues" evidence="1">
    <location>
        <begin position="1"/>
        <end position="16"/>
    </location>
</feature>
<dbReference type="AlphaFoldDB" id="A0A8H7ZLT2"/>
<gene>
    <name evidence="2" type="ORF">BJ554DRAFT_5172</name>
</gene>
<reference evidence="2 3" key="1">
    <citation type="journal article" name="Sci. Rep.">
        <title>Genome-scale phylogenetic analyses confirm Olpidium as the closest living zoosporic fungus to the non-flagellated, terrestrial fungi.</title>
        <authorList>
            <person name="Chang Y."/>
            <person name="Rochon D."/>
            <person name="Sekimoto S."/>
            <person name="Wang Y."/>
            <person name="Chovatia M."/>
            <person name="Sandor L."/>
            <person name="Salamov A."/>
            <person name="Grigoriev I.V."/>
            <person name="Stajich J.E."/>
            <person name="Spatafora J.W."/>
        </authorList>
    </citation>
    <scope>NUCLEOTIDE SEQUENCE [LARGE SCALE GENOMIC DNA]</scope>
    <source>
        <strain evidence="2">S191</strain>
    </source>
</reference>
<dbReference type="Proteomes" id="UP000673691">
    <property type="component" value="Unassembled WGS sequence"/>
</dbReference>
<keyword evidence="3" id="KW-1185">Reference proteome</keyword>
<name>A0A8H7ZLT2_9FUNG</name>
<comment type="caution">
    <text evidence="2">The sequence shown here is derived from an EMBL/GenBank/DDBJ whole genome shotgun (WGS) entry which is preliminary data.</text>
</comment>
<evidence type="ECO:0000256" key="1">
    <source>
        <dbReference type="SAM" id="MobiDB-lite"/>
    </source>
</evidence>
<feature type="region of interest" description="Disordered" evidence="1">
    <location>
        <begin position="1"/>
        <end position="22"/>
    </location>
</feature>
<sequence>MRNFANSGSALHTSSAGTGGDRNHVVRQHLDLFAARHAIGTREGSRRKTEGDPAFALDIAVAGGTLTHVADVVVDAPYDPVACHLVHGLRGAGAGIADCPVQLVHVVVQLVSDRPLHLPRKTADNERLEYRVERPTTFRRKRETQRSKRLV</sequence>
<evidence type="ECO:0000313" key="2">
    <source>
        <dbReference type="EMBL" id="KAG5455419.1"/>
    </source>
</evidence>